<accession>A0A3M7QIA8</accession>
<reference evidence="2 3" key="1">
    <citation type="journal article" date="2018" name="Sci. Rep.">
        <title>Genomic signatures of local adaptation to the degree of environmental predictability in rotifers.</title>
        <authorList>
            <person name="Franch-Gras L."/>
            <person name="Hahn C."/>
            <person name="Garcia-Roger E.M."/>
            <person name="Carmona M.J."/>
            <person name="Serra M."/>
            <person name="Gomez A."/>
        </authorList>
    </citation>
    <scope>NUCLEOTIDE SEQUENCE [LARGE SCALE GENOMIC DNA]</scope>
    <source>
        <strain evidence="2">HYR1</strain>
    </source>
</reference>
<dbReference type="EMBL" id="REGN01006022">
    <property type="protein sequence ID" value="RNA11197.1"/>
    <property type="molecule type" value="Genomic_DNA"/>
</dbReference>
<keyword evidence="1" id="KW-1133">Transmembrane helix</keyword>
<feature type="transmembrane region" description="Helical" evidence="1">
    <location>
        <begin position="99"/>
        <end position="116"/>
    </location>
</feature>
<keyword evidence="1" id="KW-0812">Transmembrane</keyword>
<keyword evidence="1" id="KW-0472">Membrane</keyword>
<organism evidence="2 3">
    <name type="scientific">Brachionus plicatilis</name>
    <name type="common">Marine rotifer</name>
    <name type="synonym">Brachionus muelleri</name>
    <dbReference type="NCBI Taxonomy" id="10195"/>
    <lineage>
        <taxon>Eukaryota</taxon>
        <taxon>Metazoa</taxon>
        <taxon>Spiralia</taxon>
        <taxon>Gnathifera</taxon>
        <taxon>Rotifera</taxon>
        <taxon>Eurotatoria</taxon>
        <taxon>Monogononta</taxon>
        <taxon>Pseudotrocha</taxon>
        <taxon>Ploima</taxon>
        <taxon>Brachionidae</taxon>
        <taxon>Brachionus</taxon>
    </lineage>
</organism>
<proteinExistence type="predicted"/>
<comment type="caution">
    <text evidence="2">The sequence shown here is derived from an EMBL/GenBank/DDBJ whole genome shotgun (WGS) entry which is preliminary data.</text>
</comment>
<name>A0A3M7QIA8_BRAPC</name>
<keyword evidence="3" id="KW-1185">Reference proteome</keyword>
<dbReference type="AlphaFoldDB" id="A0A3M7QIA8"/>
<dbReference type="Proteomes" id="UP000276133">
    <property type="component" value="Unassembled WGS sequence"/>
</dbReference>
<protein>
    <submittedName>
        <fullName evidence="2">Uncharacterized protein</fullName>
    </submittedName>
</protein>
<evidence type="ECO:0000313" key="3">
    <source>
        <dbReference type="Proteomes" id="UP000276133"/>
    </source>
</evidence>
<sequence>MTVTPGQKVSIDQKIYFLLLNLFRVLESTSNRLCQIRSARIAEFKLGIKVLFVCRFQDRRTIIKHSTATINIITAFAAKIKIIISNFFSNYGKLKFQKINNLINILCLIMLIFFSLKLDMTCQD</sequence>
<evidence type="ECO:0000256" key="1">
    <source>
        <dbReference type="SAM" id="Phobius"/>
    </source>
</evidence>
<evidence type="ECO:0000313" key="2">
    <source>
        <dbReference type="EMBL" id="RNA11197.1"/>
    </source>
</evidence>
<gene>
    <name evidence="2" type="ORF">BpHYR1_031294</name>
</gene>